<evidence type="ECO:0000256" key="1">
    <source>
        <dbReference type="SAM" id="Phobius"/>
    </source>
</evidence>
<sequence>MAYEFFLALTGQMVLRAATLGRCQCQALGSQDHRMHGASGALWYTHDGRRLVTPTGQLLVGLVFYAVVAIALFGLSTG</sequence>
<keyword evidence="1" id="KW-0812">Transmembrane</keyword>
<dbReference type="AlphaFoldDB" id="A0A7X0PKG7"/>
<keyword evidence="1" id="KW-1133">Transmembrane helix</keyword>
<reference evidence="2 3" key="1">
    <citation type="submission" date="2020-08" db="EMBL/GenBank/DDBJ databases">
        <title>Functional genomics of gut bacteria from endangered species of beetles.</title>
        <authorList>
            <person name="Carlos-Shanley C."/>
        </authorList>
    </citation>
    <scope>NUCLEOTIDE SEQUENCE [LARGE SCALE GENOMIC DNA]</scope>
    <source>
        <strain evidence="2 3">S00198</strain>
    </source>
</reference>
<accession>A0A7X0PKG7</accession>
<proteinExistence type="predicted"/>
<protein>
    <submittedName>
        <fullName evidence="2">Uncharacterized protein</fullName>
    </submittedName>
</protein>
<feature type="transmembrane region" description="Helical" evidence="1">
    <location>
        <begin position="58"/>
        <end position="75"/>
    </location>
</feature>
<keyword evidence="3" id="KW-1185">Reference proteome</keyword>
<gene>
    <name evidence="2" type="ORF">HNP48_006361</name>
</gene>
<name>A0A7X0PKG7_9BURK</name>
<dbReference type="RefSeq" id="WP_184864873.1">
    <property type="nucleotide sequence ID" value="NZ_JACHLK010000021.1"/>
</dbReference>
<comment type="caution">
    <text evidence="2">The sequence shown here is derived from an EMBL/GenBank/DDBJ whole genome shotgun (WGS) entry which is preliminary data.</text>
</comment>
<dbReference type="EMBL" id="JACHLK010000021">
    <property type="protein sequence ID" value="MBB6563637.1"/>
    <property type="molecule type" value="Genomic_DNA"/>
</dbReference>
<evidence type="ECO:0000313" key="2">
    <source>
        <dbReference type="EMBL" id="MBB6563637.1"/>
    </source>
</evidence>
<evidence type="ECO:0000313" key="3">
    <source>
        <dbReference type="Proteomes" id="UP000575083"/>
    </source>
</evidence>
<organism evidence="2 3">
    <name type="scientific">Acidovorax soli</name>
    <dbReference type="NCBI Taxonomy" id="592050"/>
    <lineage>
        <taxon>Bacteria</taxon>
        <taxon>Pseudomonadati</taxon>
        <taxon>Pseudomonadota</taxon>
        <taxon>Betaproteobacteria</taxon>
        <taxon>Burkholderiales</taxon>
        <taxon>Comamonadaceae</taxon>
        <taxon>Acidovorax</taxon>
    </lineage>
</organism>
<keyword evidence="1" id="KW-0472">Membrane</keyword>
<dbReference type="Proteomes" id="UP000575083">
    <property type="component" value="Unassembled WGS sequence"/>
</dbReference>